<dbReference type="GeneTree" id="ENSGT00390000010727"/>
<accession>A0A8D0HBW9</accession>
<evidence type="ECO:0000313" key="3">
    <source>
        <dbReference type="Proteomes" id="UP000694392"/>
    </source>
</evidence>
<name>A0A8D0HBW9_SPHPU</name>
<keyword evidence="3" id="KW-1185">Reference proteome</keyword>
<dbReference type="OMA" id="MAACTEN"/>
<feature type="domain" description="FUZ/MON1/HPS1 first Longin" evidence="1">
    <location>
        <begin position="9"/>
        <end position="72"/>
    </location>
</feature>
<evidence type="ECO:0000313" key="2">
    <source>
        <dbReference type="Ensembl" id="ENSSPUP00000021418.1"/>
    </source>
</evidence>
<dbReference type="GO" id="GO:1905515">
    <property type="term" value="P:non-motile cilium assembly"/>
    <property type="evidence" value="ECO:0007669"/>
    <property type="project" value="TreeGrafter"/>
</dbReference>
<protein>
    <recommendedName>
        <fullName evidence="1">FUZ/MON1/HPS1 first Longin domain-containing protein</fullName>
    </recommendedName>
</protein>
<dbReference type="PANTHER" id="PTHR13559">
    <property type="entry name" value="INTRACELLULAR TRAFFIC PROTEIN-RELATED"/>
    <property type="match status" value="1"/>
</dbReference>
<dbReference type="AlphaFoldDB" id="A0A8D0HBW9"/>
<evidence type="ECO:0000259" key="1">
    <source>
        <dbReference type="Pfam" id="PF19036"/>
    </source>
</evidence>
<dbReference type="PANTHER" id="PTHR13559:SF1">
    <property type="entry name" value="PROTEIN FUZZY HOMOLOG"/>
    <property type="match status" value="1"/>
</dbReference>
<sequence length="83" mass="9414">MGEEGDTVTLLCLTASSGVPLYCRSRGTPARHQLPFSVIVSLNGVHMFGANLDVQLMAACTENTRVAWRVFHNRFWCWAWRSW</sequence>
<dbReference type="InterPro" id="IPR026069">
    <property type="entry name" value="Fuzzy"/>
</dbReference>
<dbReference type="Ensembl" id="ENSSPUT00000022832.1">
    <property type="protein sequence ID" value="ENSSPUP00000021418.1"/>
    <property type="gene ID" value="ENSSPUG00000016461.1"/>
</dbReference>
<dbReference type="Pfam" id="PF19036">
    <property type="entry name" value="Fuz_longin_1"/>
    <property type="match status" value="1"/>
</dbReference>
<dbReference type="Proteomes" id="UP000694392">
    <property type="component" value="Unplaced"/>
</dbReference>
<dbReference type="InterPro" id="IPR043972">
    <property type="entry name" value="FUZ/MON1/HPS1_longin_1"/>
</dbReference>
<dbReference type="GO" id="GO:0016192">
    <property type="term" value="P:vesicle-mediated transport"/>
    <property type="evidence" value="ECO:0007669"/>
    <property type="project" value="InterPro"/>
</dbReference>
<reference evidence="2" key="2">
    <citation type="submission" date="2025-09" db="UniProtKB">
        <authorList>
            <consortium name="Ensembl"/>
        </authorList>
    </citation>
    <scope>IDENTIFICATION</scope>
</reference>
<organism evidence="2 3">
    <name type="scientific">Sphenodon punctatus</name>
    <name type="common">Tuatara</name>
    <name type="synonym">Hatteria punctata</name>
    <dbReference type="NCBI Taxonomy" id="8508"/>
    <lineage>
        <taxon>Eukaryota</taxon>
        <taxon>Metazoa</taxon>
        <taxon>Chordata</taxon>
        <taxon>Craniata</taxon>
        <taxon>Vertebrata</taxon>
        <taxon>Euteleostomi</taxon>
        <taxon>Lepidosauria</taxon>
        <taxon>Sphenodontia</taxon>
        <taxon>Sphenodontidae</taxon>
        <taxon>Sphenodon</taxon>
    </lineage>
</organism>
<proteinExistence type="predicted"/>
<reference evidence="2" key="1">
    <citation type="submission" date="2025-08" db="UniProtKB">
        <authorList>
            <consortium name="Ensembl"/>
        </authorList>
    </citation>
    <scope>IDENTIFICATION</scope>
</reference>